<accession>A0A2K3KDV7</accession>
<proteinExistence type="predicted"/>
<evidence type="ECO:0000313" key="2">
    <source>
        <dbReference type="Proteomes" id="UP000236291"/>
    </source>
</evidence>
<organism evidence="1 2">
    <name type="scientific">Trifolium pratense</name>
    <name type="common">Red clover</name>
    <dbReference type="NCBI Taxonomy" id="57577"/>
    <lineage>
        <taxon>Eukaryota</taxon>
        <taxon>Viridiplantae</taxon>
        <taxon>Streptophyta</taxon>
        <taxon>Embryophyta</taxon>
        <taxon>Tracheophyta</taxon>
        <taxon>Spermatophyta</taxon>
        <taxon>Magnoliopsida</taxon>
        <taxon>eudicotyledons</taxon>
        <taxon>Gunneridae</taxon>
        <taxon>Pentapetalae</taxon>
        <taxon>rosids</taxon>
        <taxon>fabids</taxon>
        <taxon>Fabales</taxon>
        <taxon>Fabaceae</taxon>
        <taxon>Papilionoideae</taxon>
        <taxon>50 kb inversion clade</taxon>
        <taxon>NPAAA clade</taxon>
        <taxon>Hologalegina</taxon>
        <taxon>IRL clade</taxon>
        <taxon>Trifolieae</taxon>
        <taxon>Trifolium</taxon>
    </lineage>
</organism>
<gene>
    <name evidence="1" type="ORF">L195_g054033</name>
</gene>
<dbReference type="EMBL" id="ASHM01093118">
    <property type="protein sequence ID" value="PNX64466.1"/>
    <property type="molecule type" value="Genomic_DNA"/>
</dbReference>
<dbReference type="AlphaFoldDB" id="A0A2K3KDV7"/>
<reference evidence="1 2" key="2">
    <citation type="journal article" date="2017" name="Front. Plant Sci.">
        <title>Gene Classification and Mining of Molecular Markers Useful in Red Clover (Trifolium pratense) Breeding.</title>
        <authorList>
            <person name="Istvanek J."/>
            <person name="Dluhosova J."/>
            <person name="Dluhos P."/>
            <person name="Patkova L."/>
            <person name="Nedelnik J."/>
            <person name="Repkova J."/>
        </authorList>
    </citation>
    <scope>NUCLEOTIDE SEQUENCE [LARGE SCALE GENOMIC DNA]</scope>
    <source>
        <strain evidence="2">cv. Tatra</strain>
        <tissue evidence="1">Young leaves</tissue>
    </source>
</reference>
<sequence>RIMARNIKFIKDINDQKDLRKIAVKMKDEWSAMKDGQKYFELLIVDSKLAGIENGIVDAFAETP</sequence>
<comment type="caution">
    <text evidence="1">The sequence shown here is derived from an EMBL/GenBank/DDBJ whole genome shotgun (WGS) entry which is preliminary data.</text>
</comment>
<dbReference type="Proteomes" id="UP000236291">
    <property type="component" value="Unassembled WGS sequence"/>
</dbReference>
<protein>
    <submittedName>
        <fullName evidence="1">Uncharacterized protein</fullName>
    </submittedName>
</protein>
<feature type="non-terminal residue" evidence="1">
    <location>
        <position position="1"/>
    </location>
</feature>
<name>A0A2K3KDV7_TRIPR</name>
<evidence type="ECO:0000313" key="1">
    <source>
        <dbReference type="EMBL" id="PNX64466.1"/>
    </source>
</evidence>
<reference evidence="1 2" key="1">
    <citation type="journal article" date="2014" name="Am. J. Bot.">
        <title>Genome assembly and annotation for red clover (Trifolium pratense; Fabaceae).</title>
        <authorList>
            <person name="Istvanek J."/>
            <person name="Jaros M."/>
            <person name="Krenek A."/>
            <person name="Repkova J."/>
        </authorList>
    </citation>
    <scope>NUCLEOTIDE SEQUENCE [LARGE SCALE GENOMIC DNA]</scope>
    <source>
        <strain evidence="2">cv. Tatra</strain>
        <tissue evidence="1">Young leaves</tissue>
    </source>
</reference>